<dbReference type="KEGG" id="osu:NT6N_01400"/>
<dbReference type="EMBL" id="AP026866">
    <property type="protein sequence ID" value="BDS05100.1"/>
    <property type="molecule type" value="Genomic_DNA"/>
</dbReference>
<evidence type="ECO:0000313" key="2">
    <source>
        <dbReference type="EMBL" id="BDS05100.1"/>
    </source>
</evidence>
<evidence type="ECO:0000256" key="1">
    <source>
        <dbReference type="SAM" id="SignalP"/>
    </source>
</evidence>
<dbReference type="AlphaFoldDB" id="A0AAT9FGI6"/>
<keyword evidence="1" id="KW-0732">Signal</keyword>
<reference evidence="2" key="1">
    <citation type="submission" date="2024-07" db="EMBL/GenBank/DDBJ databases">
        <title>Complete genome sequence of Verrucomicrobiaceae bacterium NT6N.</title>
        <authorList>
            <person name="Huang C."/>
            <person name="Takami H."/>
            <person name="Hamasaki K."/>
        </authorList>
    </citation>
    <scope>NUCLEOTIDE SEQUENCE</scope>
    <source>
        <strain evidence="2">NT6N</strain>
    </source>
</reference>
<gene>
    <name evidence="2" type="ORF">NT6N_01400</name>
</gene>
<feature type="chain" id="PRO_5044006377" evidence="1">
    <location>
        <begin position="25"/>
        <end position="157"/>
    </location>
</feature>
<sequence>MITMKQLISTFFALTILVLQPCVADEKLSLENISGEYQTTNAVKGVDTTERASLLCTALDKGDDPIFSRVRISFTAFWVGHKNPVRLEGCGIGNLDQDGVFHFQFIDEDGRHGSGTFTRNGDQFFLTLKTSDHVKEDNRDADKMAQVYNRVMVFERK</sequence>
<proteinExistence type="predicted"/>
<accession>A0AAT9FGI6</accession>
<name>A0AAT9FGI6_9BACT</name>
<protein>
    <submittedName>
        <fullName evidence="2">Uncharacterized protein</fullName>
    </submittedName>
</protein>
<feature type="signal peptide" evidence="1">
    <location>
        <begin position="1"/>
        <end position="24"/>
    </location>
</feature>
<organism evidence="2">
    <name type="scientific">Oceaniferula spumae</name>
    <dbReference type="NCBI Taxonomy" id="2979115"/>
    <lineage>
        <taxon>Bacteria</taxon>
        <taxon>Pseudomonadati</taxon>
        <taxon>Verrucomicrobiota</taxon>
        <taxon>Verrucomicrobiia</taxon>
        <taxon>Verrucomicrobiales</taxon>
        <taxon>Verrucomicrobiaceae</taxon>
        <taxon>Oceaniferula</taxon>
    </lineage>
</organism>